<protein>
    <submittedName>
        <fullName evidence="1">Uncharacterized protein</fullName>
    </submittedName>
</protein>
<name>A0A919NUB7_9ACTN</name>
<dbReference type="RefSeq" id="WP_203811797.1">
    <property type="nucleotide sequence ID" value="NZ_BOMY01000042.1"/>
</dbReference>
<accession>A0A919NUB7</accession>
<organism evidence="1 2">
    <name type="scientific">Paractinoplanes tereljensis</name>
    <dbReference type="NCBI Taxonomy" id="571912"/>
    <lineage>
        <taxon>Bacteria</taxon>
        <taxon>Bacillati</taxon>
        <taxon>Actinomycetota</taxon>
        <taxon>Actinomycetes</taxon>
        <taxon>Micromonosporales</taxon>
        <taxon>Micromonosporaceae</taxon>
        <taxon>Paractinoplanes</taxon>
    </lineage>
</organism>
<comment type="caution">
    <text evidence="1">The sequence shown here is derived from an EMBL/GenBank/DDBJ whole genome shotgun (WGS) entry which is preliminary data.</text>
</comment>
<proteinExistence type="predicted"/>
<reference evidence="1" key="1">
    <citation type="submission" date="2021-01" db="EMBL/GenBank/DDBJ databases">
        <title>Whole genome shotgun sequence of Actinoplanes tereljensis NBRC 105297.</title>
        <authorList>
            <person name="Komaki H."/>
            <person name="Tamura T."/>
        </authorList>
    </citation>
    <scope>NUCLEOTIDE SEQUENCE</scope>
    <source>
        <strain evidence="1">NBRC 105297</strain>
    </source>
</reference>
<evidence type="ECO:0000313" key="2">
    <source>
        <dbReference type="Proteomes" id="UP000623608"/>
    </source>
</evidence>
<gene>
    <name evidence="1" type="ORF">Ate02nite_66420</name>
</gene>
<keyword evidence="2" id="KW-1185">Reference proteome</keyword>
<dbReference type="EMBL" id="BOMY01000042">
    <property type="protein sequence ID" value="GIF23912.1"/>
    <property type="molecule type" value="Genomic_DNA"/>
</dbReference>
<evidence type="ECO:0000313" key="1">
    <source>
        <dbReference type="EMBL" id="GIF23912.1"/>
    </source>
</evidence>
<sequence length="144" mass="15968">MSDTHEEPTLALARRLLAELDDVAETEISRTGFGLTARITPHRIGARTIEWTDFGDEIIVQVGEIGGRWELSGGAADLAFMQDLVTSVVAGRVSEVFAYRRSRVTVTLRDGSAAVETGYDGLTACLPLPLWPRWSRTTRYLPYR</sequence>
<dbReference type="Proteomes" id="UP000623608">
    <property type="component" value="Unassembled WGS sequence"/>
</dbReference>
<dbReference type="AlphaFoldDB" id="A0A919NUB7"/>